<comment type="domain">
    <text evidence="5">The PHD-type zinc finger mediates the binding to H3K4me3.</text>
</comment>
<comment type="subunit">
    <text evidence="5">Interacts with H3K4me3 and to a lesser extent with H3K4me2.</text>
</comment>
<dbReference type="Proteomes" id="UP001472677">
    <property type="component" value="Unassembled WGS sequence"/>
</dbReference>
<dbReference type="PANTHER" id="PTHR12321">
    <property type="entry name" value="CPG BINDING PROTEIN"/>
    <property type="match status" value="1"/>
</dbReference>
<keyword evidence="5" id="KW-0539">Nucleus</keyword>
<sequence length="107" mass="11320">MINSLPTLCEIVTSGAKGGSGTAKSSSSSGRRRQAKGKQRALPDEAESGGVCAACGTFDAYDFWIGCDTCEKWYHGECVDVTFETSLRIGKYECPPCMAAGARPATR</sequence>
<organism evidence="8 9">
    <name type="scientific">Hibiscus sabdariffa</name>
    <name type="common">roselle</name>
    <dbReference type="NCBI Taxonomy" id="183260"/>
    <lineage>
        <taxon>Eukaryota</taxon>
        <taxon>Viridiplantae</taxon>
        <taxon>Streptophyta</taxon>
        <taxon>Embryophyta</taxon>
        <taxon>Tracheophyta</taxon>
        <taxon>Spermatophyta</taxon>
        <taxon>Magnoliopsida</taxon>
        <taxon>eudicotyledons</taxon>
        <taxon>Gunneridae</taxon>
        <taxon>Pentapetalae</taxon>
        <taxon>rosids</taxon>
        <taxon>malvids</taxon>
        <taxon>Malvales</taxon>
        <taxon>Malvaceae</taxon>
        <taxon>Malvoideae</taxon>
        <taxon>Hibiscus</taxon>
    </lineage>
</organism>
<evidence type="ECO:0000256" key="4">
    <source>
        <dbReference type="PROSITE-ProRule" id="PRU00146"/>
    </source>
</evidence>
<dbReference type="InterPro" id="IPR011011">
    <property type="entry name" value="Znf_FYVE_PHD"/>
</dbReference>
<dbReference type="InterPro" id="IPR013083">
    <property type="entry name" value="Znf_RING/FYVE/PHD"/>
</dbReference>
<evidence type="ECO:0000313" key="9">
    <source>
        <dbReference type="Proteomes" id="UP001472677"/>
    </source>
</evidence>
<comment type="function">
    <text evidence="5">Histone-binding component that specifically recognizes H3 tails trimethylated on 'Lys-4' (H3K4me3), which mark transcription start sites of virtually all active genes.</text>
</comment>
<name>A0ABR2BQB4_9ROSI</name>
<dbReference type="EMBL" id="JBBPBM010000093">
    <property type="protein sequence ID" value="KAK8509109.1"/>
    <property type="molecule type" value="Genomic_DNA"/>
</dbReference>
<gene>
    <name evidence="8" type="ORF">V6N12_018197</name>
</gene>
<dbReference type="SUPFAM" id="SSF57903">
    <property type="entry name" value="FYVE/PHD zinc finger"/>
    <property type="match status" value="1"/>
</dbReference>
<keyword evidence="5" id="KW-0805">Transcription regulation</keyword>
<keyword evidence="2 4" id="KW-0863">Zinc-finger</keyword>
<comment type="subcellular location">
    <subcellularLocation>
        <location evidence="5">Nucleus</location>
    </subcellularLocation>
</comment>
<proteinExistence type="inferred from homology"/>
<accession>A0ABR2BQB4</accession>
<keyword evidence="5" id="KW-0804">Transcription</keyword>
<feature type="domain" description="PHD-type" evidence="7">
    <location>
        <begin position="49"/>
        <end position="100"/>
    </location>
</feature>
<comment type="caution">
    <text evidence="8">The sequence shown here is derived from an EMBL/GenBank/DDBJ whole genome shotgun (WGS) entry which is preliminary data.</text>
</comment>
<evidence type="ECO:0000313" key="8">
    <source>
        <dbReference type="EMBL" id="KAK8509109.1"/>
    </source>
</evidence>
<feature type="compositionally biased region" description="Basic residues" evidence="6">
    <location>
        <begin position="30"/>
        <end position="39"/>
    </location>
</feature>
<keyword evidence="1 5" id="KW-0479">Metal-binding</keyword>
<comment type="similarity">
    <text evidence="5">Belongs to the Alfin family.</text>
</comment>
<dbReference type="InterPro" id="IPR045104">
    <property type="entry name" value="Alfin"/>
</dbReference>
<dbReference type="InterPro" id="IPR001965">
    <property type="entry name" value="Znf_PHD"/>
</dbReference>
<evidence type="ECO:0000256" key="6">
    <source>
        <dbReference type="SAM" id="MobiDB-lite"/>
    </source>
</evidence>
<protein>
    <recommendedName>
        <fullName evidence="5">PHD finger protein ALFIN-LIKE</fullName>
    </recommendedName>
</protein>
<dbReference type="SMART" id="SM00249">
    <property type="entry name" value="PHD"/>
    <property type="match status" value="1"/>
</dbReference>
<dbReference type="PROSITE" id="PS01359">
    <property type="entry name" value="ZF_PHD_1"/>
    <property type="match status" value="1"/>
</dbReference>
<keyword evidence="5" id="KW-0156">Chromatin regulator</keyword>
<dbReference type="InterPro" id="IPR019786">
    <property type="entry name" value="Zinc_finger_PHD-type_CS"/>
</dbReference>
<dbReference type="PANTHER" id="PTHR12321:SF98">
    <property type="entry name" value="PHD FINGER PROTEIN ALFIN-LIKE 5"/>
    <property type="match status" value="1"/>
</dbReference>
<reference evidence="8 9" key="1">
    <citation type="journal article" date="2024" name="G3 (Bethesda)">
        <title>Genome assembly of Hibiscus sabdariffa L. provides insights into metabolisms of medicinal natural products.</title>
        <authorList>
            <person name="Kim T."/>
        </authorList>
    </citation>
    <scope>NUCLEOTIDE SEQUENCE [LARGE SCALE GENOMIC DNA]</scope>
    <source>
        <strain evidence="8">TK-2024</strain>
        <tissue evidence="8">Old leaves</tissue>
    </source>
</reference>
<keyword evidence="3 5" id="KW-0862">Zinc</keyword>
<dbReference type="InterPro" id="IPR019787">
    <property type="entry name" value="Znf_PHD-finger"/>
</dbReference>
<evidence type="ECO:0000256" key="3">
    <source>
        <dbReference type="ARBA" id="ARBA00022833"/>
    </source>
</evidence>
<evidence type="ECO:0000256" key="1">
    <source>
        <dbReference type="ARBA" id="ARBA00022723"/>
    </source>
</evidence>
<dbReference type="PROSITE" id="PS50016">
    <property type="entry name" value="ZF_PHD_2"/>
    <property type="match status" value="1"/>
</dbReference>
<dbReference type="Pfam" id="PF00628">
    <property type="entry name" value="PHD"/>
    <property type="match status" value="1"/>
</dbReference>
<feature type="region of interest" description="Disordered" evidence="6">
    <location>
        <begin position="14"/>
        <end position="47"/>
    </location>
</feature>
<evidence type="ECO:0000256" key="5">
    <source>
        <dbReference type="RuleBase" id="RU369089"/>
    </source>
</evidence>
<evidence type="ECO:0000259" key="7">
    <source>
        <dbReference type="PROSITE" id="PS50016"/>
    </source>
</evidence>
<dbReference type="Gene3D" id="3.30.40.10">
    <property type="entry name" value="Zinc/RING finger domain, C3HC4 (zinc finger)"/>
    <property type="match status" value="1"/>
</dbReference>
<evidence type="ECO:0000256" key="2">
    <source>
        <dbReference type="ARBA" id="ARBA00022771"/>
    </source>
</evidence>
<keyword evidence="9" id="KW-1185">Reference proteome</keyword>